<dbReference type="EMBL" id="BMFY01000002">
    <property type="protein sequence ID" value="GGA04932.1"/>
    <property type="molecule type" value="Genomic_DNA"/>
</dbReference>
<dbReference type="AlphaFoldDB" id="A0A8J2XJ92"/>
<dbReference type="Pfam" id="PF01070">
    <property type="entry name" value="FMN_dh"/>
    <property type="match status" value="1"/>
</dbReference>
<dbReference type="InterPro" id="IPR013785">
    <property type="entry name" value="Aldolase_TIM"/>
</dbReference>
<feature type="domain" description="FMN hydroxy acid dehydrogenase" evidence="8">
    <location>
        <begin position="1"/>
        <end position="379"/>
    </location>
</feature>
<feature type="binding site" evidence="7">
    <location>
        <position position="281"/>
    </location>
    <ligand>
        <name>glyoxylate</name>
        <dbReference type="ChEBI" id="CHEBI:36655"/>
    </ligand>
</feature>
<feature type="binding site" evidence="7">
    <location>
        <position position="26"/>
    </location>
    <ligand>
        <name>glyoxylate</name>
        <dbReference type="ChEBI" id="CHEBI:36655"/>
    </ligand>
</feature>
<reference evidence="9" key="1">
    <citation type="journal article" date="2014" name="Int. J. Syst. Evol. Microbiol.">
        <title>Complete genome sequence of Corynebacterium casei LMG S-19264T (=DSM 44701T), isolated from a smear-ripened cheese.</title>
        <authorList>
            <consortium name="US DOE Joint Genome Institute (JGI-PGF)"/>
            <person name="Walter F."/>
            <person name="Albersmeier A."/>
            <person name="Kalinowski J."/>
            <person name="Ruckert C."/>
        </authorList>
    </citation>
    <scope>NUCLEOTIDE SEQUENCE</scope>
    <source>
        <strain evidence="9">CGMCC 1.12785</strain>
    </source>
</reference>
<comment type="similarity">
    <text evidence="5">Belongs to the FMN-dependent alpha-hydroxy acid dehydrogenase family.</text>
</comment>
<evidence type="ECO:0000256" key="5">
    <source>
        <dbReference type="ARBA" id="ARBA00024042"/>
    </source>
</evidence>
<dbReference type="GO" id="GO:0009060">
    <property type="term" value="P:aerobic respiration"/>
    <property type="evidence" value="ECO:0007669"/>
    <property type="project" value="TreeGrafter"/>
</dbReference>
<evidence type="ECO:0000256" key="4">
    <source>
        <dbReference type="ARBA" id="ARBA00023002"/>
    </source>
</evidence>
<dbReference type="PROSITE" id="PS51349">
    <property type="entry name" value="FMN_HYDROXY_ACID_DH_2"/>
    <property type="match status" value="1"/>
</dbReference>
<protein>
    <submittedName>
        <fullName evidence="9">L-lactate dehydrogenase</fullName>
    </submittedName>
</protein>
<feature type="active site" description="Proton acceptor" evidence="6">
    <location>
        <position position="278"/>
    </location>
</feature>
<reference evidence="9" key="2">
    <citation type="submission" date="2020-09" db="EMBL/GenBank/DDBJ databases">
        <authorList>
            <person name="Sun Q."/>
            <person name="Zhou Y."/>
        </authorList>
    </citation>
    <scope>NUCLEOTIDE SEQUENCE</scope>
    <source>
        <strain evidence="9">CGMCC 1.12785</strain>
    </source>
</reference>
<evidence type="ECO:0000256" key="3">
    <source>
        <dbReference type="ARBA" id="ARBA00022643"/>
    </source>
</evidence>
<dbReference type="GO" id="GO:0004459">
    <property type="term" value="F:L-lactate dehydrogenase (NAD+) activity"/>
    <property type="evidence" value="ECO:0007669"/>
    <property type="project" value="TreeGrafter"/>
</dbReference>
<evidence type="ECO:0000256" key="7">
    <source>
        <dbReference type="PIRSR" id="PIRSR000138-2"/>
    </source>
</evidence>
<proteinExistence type="inferred from homology"/>
<comment type="caution">
    <text evidence="9">The sequence shown here is derived from an EMBL/GenBank/DDBJ whole genome shotgun (WGS) entry which is preliminary data.</text>
</comment>
<feature type="binding site" evidence="7">
    <location>
        <begin position="309"/>
        <end position="313"/>
    </location>
    <ligand>
        <name>FMN</name>
        <dbReference type="ChEBI" id="CHEBI:58210"/>
    </ligand>
</feature>
<gene>
    <name evidence="9" type="primary">lldD</name>
    <name evidence="9" type="ORF">GCM10011333_04490</name>
</gene>
<sequence length="379" mass="41380">MNRRIVNLHDVEAAARRKLPAMIYDYIAGASHEEHTRDRNRAAFMEHLLKLRSFVDVSQMDMSTTMLGVPMSAPVFVAPMGLLGGFHPEADLAAARAASERELLFMHSAKSGIGIAEVARIDADRVWAQLSFLTEEDLFWQHIADARKAGVSTLILMGDVGLGSKRDRDYHHGLDSMPPRFSVKDFVNTGTKPGWVYRYLTGRPFTWGNYRPGGKPIGIREMIAFEERNRVPSVDWDDVRRVRDAWPGKLVIKGIMNADDARTAVHEIGADALYVSNHGGRQLDSQPATIEVLPRIRAAVGGKAEVYLDGGVRRGEDALKALALGARAVGLARPVAYGLAAAGQKGVGRVLDIVASELRTVAGLTGTTTITEVDESVFA</sequence>
<keyword evidence="2 7" id="KW-0285">Flavoprotein</keyword>
<feature type="binding site" evidence="7">
    <location>
        <position position="108"/>
    </location>
    <ligand>
        <name>FMN</name>
        <dbReference type="ChEBI" id="CHEBI:58210"/>
    </ligand>
</feature>
<evidence type="ECO:0000256" key="6">
    <source>
        <dbReference type="PIRSR" id="PIRSR000138-1"/>
    </source>
</evidence>
<feature type="binding site" evidence="7">
    <location>
        <position position="276"/>
    </location>
    <ligand>
        <name>FMN</name>
        <dbReference type="ChEBI" id="CHEBI:58210"/>
    </ligand>
</feature>
<evidence type="ECO:0000313" key="10">
    <source>
        <dbReference type="Proteomes" id="UP000616114"/>
    </source>
</evidence>
<dbReference type="Gene3D" id="3.20.20.70">
    <property type="entry name" value="Aldolase class I"/>
    <property type="match status" value="1"/>
</dbReference>
<dbReference type="GO" id="GO:0005886">
    <property type="term" value="C:plasma membrane"/>
    <property type="evidence" value="ECO:0007669"/>
    <property type="project" value="TreeGrafter"/>
</dbReference>
<feature type="binding site" evidence="7">
    <location>
        <position position="129"/>
    </location>
    <ligand>
        <name>FMN</name>
        <dbReference type="ChEBI" id="CHEBI:58210"/>
    </ligand>
</feature>
<accession>A0A8J2XJ92</accession>
<dbReference type="InterPro" id="IPR012133">
    <property type="entry name" value="Alpha-hydoxy_acid_DH_FMN"/>
</dbReference>
<feature type="binding site" evidence="7">
    <location>
        <position position="166"/>
    </location>
    <ligand>
        <name>glyoxylate</name>
        <dbReference type="ChEBI" id="CHEBI:36655"/>
    </ligand>
</feature>
<evidence type="ECO:0000259" key="8">
    <source>
        <dbReference type="PROSITE" id="PS51349"/>
    </source>
</evidence>
<dbReference type="GO" id="GO:0010181">
    <property type="term" value="F:FMN binding"/>
    <property type="evidence" value="ECO:0007669"/>
    <property type="project" value="InterPro"/>
</dbReference>
<dbReference type="Proteomes" id="UP000616114">
    <property type="component" value="Unassembled WGS sequence"/>
</dbReference>
<evidence type="ECO:0000256" key="1">
    <source>
        <dbReference type="ARBA" id="ARBA00001917"/>
    </source>
</evidence>
<dbReference type="CDD" id="cd02809">
    <property type="entry name" value="alpha_hydroxyacid_oxid_FMN"/>
    <property type="match status" value="1"/>
</dbReference>
<dbReference type="PROSITE" id="PS00557">
    <property type="entry name" value="FMN_HYDROXY_ACID_DH_1"/>
    <property type="match status" value="1"/>
</dbReference>
<dbReference type="InterPro" id="IPR008259">
    <property type="entry name" value="FMN_hydac_DH_AS"/>
</dbReference>
<dbReference type="InterPro" id="IPR037396">
    <property type="entry name" value="FMN_HAD"/>
</dbReference>
<keyword evidence="3 7" id="KW-0288">FMN</keyword>
<feature type="binding site" evidence="7">
    <location>
        <position position="278"/>
    </location>
    <ligand>
        <name>glyoxylate</name>
        <dbReference type="ChEBI" id="CHEBI:36655"/>
    </ligand>
</feature>
<dbReference type="PIRSF" id="PIRSF000138">
    <property type="entry name" value="Al-hdrx_acd_dh"/>
    <property type="match status" value="1"/>
</dbReference>
<evidence type="ECO:0000313" key="9">
    <source>
        <dbReference type="EMBL" id="GGA04932.1"/>
    </source>
</evidence>
<comment type="cofactor">
    <cofactor evidence="1">
        <name>FMN</name>
        <dbReference type="ChEBI" id="CHEBI:58210"/>
    </cofactor>
</comment>
<dbReference type="SUPFAM" id="SSF51395">
    <property type="entry name" value="FMN-linked oxidoreductases"/>
    <property type="match status" value="1"/>
</dbReference>
<feature type="binding site" evidence="7">
    <location>
        <position position="253"/>
    </location>
    <ligand>
        <name>FMN</name>
        <dbReference type="ChEBI" id="CHEBI:58210"/>
    </ligand>
</feature>
<dbReference type="InterPro" id="IPR000262">
    <property type="entry name" value="FMN-dep_DH"/>
</dbReference>
<keyword evidence="4" id="KW-0560">Oxidoreductase</keyword>
<evidence type="ECO:0000256" key="2">
    <source>
        <dbReference type="ARBA" id="ARBA00022630"/>
    </source>
</evidence>
<keyword evidence="10" id="KW-1185">Reference proteome</keyword>
<dbReference type="RefSeq" id="WP_188549301.1">
    <property type="nucleotide sequence ID" value="NZ_BMFY01000002.1"/>
</dbReference>
<dbReference type="PANTHER" id="PTHR10578:SF107">
    <property type="entry name" value="2-HYDROXYACID OXIDASE 1"/>
    <property type="match status" value="1"/>
</dbReference>
<feature type="binding site" evidence="7">
    <location>
        <begin position="79"/>
        <end position="81"/>
    </location>
    <ligand>
        <name>FMN</name>
        <dbReference type="ChEBI" id="CHEBI:58210"/>
    </ligand>
</feature>
<dbReference type="PANTHER" id="PTHR10578">
    <property type="entry name" value="S -2-HYDROXY-ACID OXIDASE-RELATED"/>
    <property type="match status" value="1"/>
</dbReference>
<name>A0A8J2XJ92_9MICO</name>
<organism evidence="9 10">
    <name type="scientific">Sediminivirga luteola</name>
    <dbReference type="NCBI Taxonomy" id="1774748"/>
    <lineage>
        <taxon>Bacteria</taxon>
        <taxon>Bacillati</taxon>
        <taxon>Actinomycetota</taxon>
        <taxon>Actinomycetes</taxon>
        <taxon>Micrococcales</taxon>
        <taxon>Brevibacteriaceae</taxon>
        <taxon>Sediminivirga</taxon>
    </lineage>
</organism>